<feature type="transmembrane region" description="Helical" evidence="1">
    <location>
        <begin position="205"/>
        <end position="225"/>
    </location>
</feature>
<protein>
    <submittedName>
        <fullName evidence="2">Uncharacterized protein</fullName>
    </submittedName>
</protein>
<dbReference type="EMBL" id="CAXAMM010007469">
    <property type="protein sequence ID" value="CAK9014347.1"/>
    <property type="molecule type" value="Genomic_DNA"/>
</dbReference>
<organism evidence="2 3">
    <name type="scientific">Durusdinium trenchii</name>
    <dbReference type="NCBI Taxonomy" id="1381693"/>
    <lineage>
        <taxon>Eukaryota</taxon>
        <taxon>Sar</taxon>
        <taxon>Alveolata</taxon>
        <taxon>Dinophyceae</taxon>
        <taxon>Suessiales</taxon>
        <taxon>Symbiodiniaceae</taxon>
        <taxon>Durusdinium</taxon>
    </lineage>
</organism>
<keyword evidence="1" id="KW-1133">Transmembrane helix</keyword>
<keyword evidence="1" id="KW-0812">Transmembrane</keyword>
<sequence length="237" mass="25887">MAEEEGSKTSWRCVAGTFYAFISAAFTIYLVVTLITRPLFPIRSDSAEWSSSWLLLAVLDYYHMAACFCGIVIATETRIASTIWCLLILLLGAPFATLYTAKQIGIANTLTLREDYVAVTAYSVHKPEKPLAGFVGYIVAASYVLIGGGFTAQLVLTIIHYPLTSLATDDAEWAYSWFVTTVLDFYTIAVCMIGIILSTDDMCPGLAWSIGILVITGPPGSAWMAQRLLRGRPLALE</sequence>
<feature type="transmembrane region" description="Helical" evidence="1">
    <location>
        <begin position="52"/>
        <end position="73"/>
    </location>
</feature>
<evidence type="ECO:0000313" key="3">
    <source>
        <dbReference type="Proteomes" id="UP001642464"/>
    </source>
</evidence>
<keyword evidence="3" id="KW-1185">Reference proteome</keyword>
<dbReference type="Proteomes" id="UP001642464">
    <property type="component" value="Unassembled WGS sequence"/>
</dbReference>
<feature type="transmembrane region" description="Helical" evidence="1">
    <location>
        <begin position="18"/>
        <end position="40"/>
    </location>
</feature>
<name>A0ABP0JJK3_9DINO</name>
<gene>
    <name evidence="2" type="ORF">SCF082_LOCUS12298</name>
</gene>
<proteinExistence type="predicted"/>
<evidence type="ECO:0000313" key="2">
    <source>
        <dbReference type="EMBL" id="CAK9014347.1"/>
    </source>
</evidence>
<accession>A0ABP0JJK3</accession>
<feature type="transmembrane region" description="Helical" evidence="1">
    <location>
        <begin position="173"/>
        <end position="198"/>
    </location>
</feature>
<evidence type="ECO:0000256" key="1">
    <source>
        <dbReference type="SAM" id="Phobius"/>
    </source>
</evidence>
<feature type="transmembrane region" description="Helical" evidence="1">
    <location>
        <begin position="134"/>
        <end position="161"/>
    </location>
</feature>
<feature type="transmembrane region" description="Helical" evidence="1">
    <location>
        <begin position="79"/>
        <end position="101"/>
    </location>
</feature>
<reference evidence="2 3" key="1">
    <citation type="submission" date="2024-02" db="EMBL/GenBank/DDBJ databases">
        <authorList>
            <person name="Chen Y."/>
            <person name="Shah S."/>
            <person name="Dougan E. K."/>
            <person name="Thang M."/>
            <person name="Chan C."/>
        </authorList>
    </citation>
    <scope>NUCLEOTIDE SEQUENCE [LARGE SCALE GENOMIC DNA]</scope>
</reference>
<comment type="caution">
    <text evidence="2">The sequence shown here is derived from an EMBL/GenBank/DDBJ whole genome shotgun (WGS) entry which is preliminary data.</text>
</comment>
<keyword evidence="1" id="KW-0472">Membrane</keyword>